<gene>
    <name evidence="5" type="ORF">NEQG_01194</name>
</gene>
<evidence type="ECO:0000313" key="6">
    <source>
        <dbReference type="Proteomes" id="UP000002872"/>
    </source>
</evidence>
<feature type="region of interest" description="Disordered" evidence="3">
    <location>
        <begin position="117"/>
        <end position="165"/>
    </location>
</feature>
<dbReference type="Pfam" id="PF12936">
    <property type="entry name" value="Kri1_C"/>
    <property type="match status" value="1"/>
</dbReference>
<dbReference type="InterPro" id="IPR018034">
    <property type="entry name" value="Kri1"/>
</dbReference>
<feature type="domain" description="Kri1-like C-terminal" evidence="4">
    <location>
        <begin position="385"/>
        <end position="450"/>
    </location>
</feature>
<dbReference type="PANTHER" id="PTHR14490">
    <property type="entry name" value="ZINC FINGER, ZZ TYPE"/>
    <property type="match status" value="1"/>
</dbReference>
<accession>I3EH07</accession>
<feature type="compositionally biased region" description="Basic and acidic residues" evidence="3">
    <location>
        <begin position="148"/>
        <end position="165"/>
    </location>
</feature>
<dbReference type="AlphaFoldDB" id="I3EH07"/>
<evidence type="ECO:0000259" key="4">
    <source>
        <dbReference type="Pfam" id="PF12936"/>
    </source>
</evidence>
<dbReference type="GO" id="GO:0005730">
    <property type="term" value="C:nucleolus"/>
    <property type="evidence" value="ECO:0007669"/>
    <property type="project" value="TreeGrafter"/>
</dbReference>
<keyword evidence="6" id="KW-1185">Reference proteome</keyword>
<evidence type="ECO:0000256" key="1">
    <source>
        <dbReference type="ARBA" id="ARBA00007473"/>
    </source>
</evidence>
<sequence>MENSENPFNIDPKQQKKYEAKKRAEEIKELEAKYEEDLASYTETEEEVEYEESQEENIAIQEIIEKIKKKDPEIYDGNKKIFEEIKQAHKKETTEKPADKQKESSYRLKDYYREKTLDIMNKTPEETTEELFPTKEEDSCSEDASEENQVRDRKQERIKRKTEYNEEQKENIKAFISVMEEINTTDELFQKKPEEAVKEEDPENFLTEYVLKGGWQKENETNKEEELLFLEEDSEELELIEEFDKETIPTTQGKFATVKKPVQKRKRKELKKKLRNREDEKIKQEEIKRLKNLKKQQFMDRISILRSVSGLSKRQLSKIKLDEVYDRKEFDKTLEGLFGEEYFNKEEEERPKIKGYETEAQELKQLEELAENAELQQDRTSVSEIKKILSEIREIGKEYATLKKQGDFEYVEMPAVNIGLSTREILLADDKFLKMHYSIKNYAPFKNDYKRK</sequence>
<organism evidence="5 6">
    <name type="scientific">Nematocida parisii (strain ERTm3)</name>
    <name type="common">Nematode killer fungus</name>
    <dbReference type="NCBI Taxonomy" id="935791"/>
    <lineage>
        <taxon>Eukaryota</taxon>
        <taxon>Fungi</taxon>
        <taxon>Fungi incertae sedis</taxon>
        <taxon>Microsporidia</taxon>
        <taxon>Nematocida</taxon>
    </lineage>
</organism>
<keyword evidence="2" id="KW-0175">Coiled coil</keyword>
<feature type="coiled-coil region" evidence="2">
    <location>
        <begin position="13"/>
        <end position="70"/>
    </location>
</feature>
<dbReference type="GO" id="GO:0030686">
    <property type="term" value="C:90S preribosome"/>
    <property type="evidence" value="ECO:0007669"/>
    <property type="project" value="TreeGrafter"/>
</dbReference>
<feature type="coiled-coil region" evidence="2">
    <location>
        <begin position="267"/>
        <end position="296"/>
    </location>
</feature>
<dbReference type="STRING" id="935791.I3EH07"/>
<dbReference type="Pfam" id="PF05178">
    <property type="entry name" value="Kri1"/>
    <property type="match status" value="1"/>
</dbReference>
<dbReference type="VEuPathDB" id="MicrosporidiaDB:NEQG_01194"/>
<dbReference type="HOGENOM" id="CLU_605643_0_0_1"/>
<evidence type="ECO:0000313" key="5">
    <source>
        <dbReference type="EMBL" id="EIJ88504.1"/>
    </source>
</evidence>
<dbReference type="EMBL" id="GL870878">
    <property type="protein sequence ID" value="EIJ88504.1"/>
    <property type="molecule type" value="Genomic_DNA"/>
</dbReference>
<feature type="coiled-coil region" evidence="2">
    <location>
        <begin position="353"/>
        <end position="405"/>
    </location>
</feature>
<dbReference type="GO" id="GO:0000447">
    <property type="term" value="P:endonucleolytic cleavage in ITS1 to separate SSU-rRNA from 5.8S rRNA and LSU-rRNA from tricistronic rRNA transcript (SSU-rRNA, 5.8S rRNA, LSU-rRNA)"/>
    <property type="evidence" value="ECO:0007669"/>
    <property type="project" value="TreeGrafter"/>
</dbReference>
<dbReference type="OrthoDB" id="10252032at2759"/>
<dbReference type="Proteomes" id="UP000002872">
    <property type="component" value="Unassembled WGS sequence"/>
</dbReference>
<evidence type="ECO:0000256" key="2">
    <source>
        <dbReference type="SAM" id="Coils"/>
    </source>
</evidence>
<dbReference type="OMA" id="FEYVEMP"/>
<name>I3EH07_NEMP3</name>
<feature type="region of interest" description="Disordered" evidence="3">
    <location>
        <begin position="88"/>
        <end position="107"/>
    </location>
</feature>
<dbReference type="FunCoup" id="I3EH07">
    <property type="interactions" value="81"/>
</dbReference>
<dbReference type="InterPro" id="IPR024626">
    <property type="entry name" value="Kri1-like_C"/>
</dbReference>
<comment type="similarity">
    <text evidence="1">Belongs to the KRI1 family.</text>
</comment>
<dbReference type="InParanoid" id="I3EH07"/>
<proteinExistence type="inferred from homology"/>
<reference evidence="5" key="1">
    <citation type="submission" date="2011-01" db="EMBL/GenBank/DDBJ databases">
        <title>The Genome Sequence of Nematocida parisii strain ERTm3.</title>
        <authorList>
            <consortium name="The Broad Institute Genome Sequencing Platform"/>
            <consortium name="The Broad Institute Genome Sequencing Center for Infectious Disease"/>
            <person name="Cuomo C."/>
            <person name="Troemel E."/>
            <person name="Young S.K."/>
            <person name="Zeng Q."/>
            <person name="Gargeya S."/>
            <person name="Fitzgerald M."/>
            <person name="Haas B."/>
            <person name="Abouelleil A."/>
            <person name="Alvarado L."/>
            <person name="Arachchi H.M."/>
            <person name="Berlin A."/>
            <person name="Chapman S.B."/>
            <person name="Gearin G."/>
            <person name="Goldberg J."/>
            <person name="Griggs A."/>
            <person name="Gujja S."/>
            <person name="Hansen M."/>
            <person name="Heiman D."/>
            <person name="Howarth C."/>
            <person name="Larimer J."/>
            <person name="Lui A."/>
            <person name="MacDonald P.J.P."/>
            <person name="McCowen C."/>
            <person name="Montmayeur A."/>
            <person name="Murphy C."/>
            <person name="Neiman D."/>
            <person name="Pearson M."/>
            <person name="Priest M."/>
            <person name="Roberts A."/>
            <person name="Saif S."/>
            <person name="Shea T."/>
            <person name="Sisk P."/>
            <person name="Stolte C."/>
            <person name="Sykes S."/>
            <person name="Wortman J."/>
            <person name="Nusbaum C."/>
            <person name="Birren B."/>
        </authorList>
    </citation>
    <scope>NUCLEOTIDE SEQUENCE</scope>
    <source>
        <strain evidence="5">ERTm3</strain>
    </source>
</reference>
<evidence type="ECO:0000256" key="3">
    <source>
        <dbReference type="SAM" id="MobiDB-lite"/>
    </source>
</evidence>
<dbReference type="PANTHER" id="PTHR14490:SF5">
    <property type="entry name" value="PROTEIN KRI1 HOMOLOG"/>
    <property type="match status" value="1"/>
</dbReference>
<protein>
    <recommendedName>
        <fullName evidence="4">Kri1-like C-terminal domain-containing protein</fullName>
    </recommendedName>
</protein>